<dbReference type="EMBL" id="LT598490">
    <property type="protein sequence ID" value="SCW02874.1"/>
    <property type="molecule type" value="Genomic_DNA"/>
</dbReference>
<dbReference type="STRING" id="4955.A0A1G4MG48"/>
<dbReference type="PRINTS" id="PR00069">
    <property type="entry name" value="ALDKETRDTASE"/>
</dbReference>
<dbReference type="PROSITE" id="PS00798">
    <property type="entry name" value="ALDOKETO_REDUCTASE_1"/>
    <property type="match status" value="1"/>
</dbReference>
<evidence type="ECO:0000313" key="8">
    <source>
        <dbReference type="Proteomes" id="UP000190831"/>
    </source>
</evidence>
<dbReference type="InterPro" id="IPR023210">
    <property type="entry name" value="NADP_OxRdtase_dom"/>
</dbReference>
<dbReference type="Pfam" id="PF00248">
    <property type="entry name" value="Aldo_ket_red"/>
    <property type="match status" value="1"/>
</dbReference>
<organism evidence="7 8">
    <name type="scientific">Lachancea fermentati</name>
    <name type="common">Zygosaccharomyces fermentati</name>
    <dbReference type="NCBI Taxonomy" id="4955"/>
    <lineage>
        <taxon>Eukaryota</taxon>
        <taxon>Fungi</taxon>
        <taxon>Dikarya</taxon>
        <taxon>Ascomycota</taxon>
        <taxon>Saccharomycotina</taxon>
        <taxon>Saccharomycetes</taxon>
        <taxon>Saccharomycetales</taxon>
        <taxon>Saccharomycetaceae</taxon>
        <taxon>Lachancea</taxon>
    </lineage>
</organism>
<dbReference type="PROSITE" id="PS00063">
    <property type="entry name" value="ALDOKETO_REDUCTASE_3"/>
    <property type="match status" value="1"/>
</dbReference>
<dbReference type="OMA" id="FMTMKAA"/>
<dbReference type="FunFam" id="3.20.20.100:FF:000015">
    <property type="entry name" value="Oxidoreductase, aldo/keto reductase family"/>
    <property type="match status" value="1"/>
</dbReference>
<feature type="binding site" evidence="4">
    <location>
        <position position="117"/>
    </location>
    <ligand>
        <name>substrate</name>
    </ligand>
</feature>
<dbReference type="InterPro" id="IPR036812">
    <property type="entry name" value="NAD(P)_OxRdtase_dom_sf"/>
</dbReference>
<dbReference type="AlphaFoldDB" id="A0A1G4MG48"/>
<evidence type="ECO:0000256" key="3">
    <source>
        <dbReference type="PIRSR" id="PIRSR000097-1"/>
    </source>
</evidence>
<evidence type="ECO:0000259" key="6">
    <source>
        <dbReference type="Pfam" id="PF00248"/>
    </source>
</evidence>
<dbReference type="InterPro" id="IPR018170">
    <property type="entry name" value="Aldo/ket_reductase_CS"/>
</dbReference>
<protein>
    <submittedName>
        <fullName evidence="7">LAFE_0F16182g1_1</fullName>
    </submittedName>
</protein>
<feature type="active site" description="Proton donor" evidence="3">
    <location>
        <position position="53"/>
    </location>
</feature>
<feature type="domain" description="NADP-dependent oxidoreductase" evidence="6">
    <location>
        <begin position="29"/>
        <end position="269"/>
    </location>
</feature>
<dbReference type="OrthoDB" id="416253at2759"/>
<evidence type="ECO:0000256" key="5">
    <source>
        <dbReference type="PIRSR" id="PIRSR000097-3"/>
    </source>
</evidence>
<accession>A0A1G4MG48</accession>
<evidence type="ECO:0000256" key="1">
    <source>
        <dbReference type="ARBA" id="ARBA00007905"/>
    </source>
</evidence>
<gene>
    <name evidence="7" type="ORF">LAFE_0F16182G</name>
</gene>
<dbReference type="PIRSF" id="PIRSF000097">
    <property type="entry name" value="AKR"/>
    <property type="match status" value="1"/>
</dbReference>
<dbReference type="PANTHER" id="PTHR43827">
    <property type="entry name" value="2,5-DIKETO-D-GLUCONIC ACID REDUCTASE"/>
    <property type="match status" value="1"/>
</dbReference>
<dbReference type="PANTHER" id="PTHR43827:SF13">
    <property type="entry name" value="ALDO_KETO REDUCTASE FAMILY PROTEIN"/>
    <property type="match status" value="1"/>
</dbReference>
<evidence type="ECO:0000256" key="2">
    <source>
        <dbReference type="ARBA" id="ARBA00023002"/>
    </source>
</evidence>
<dbReference type="Proteomes" id="UP000190831">
    <property type="component" value="Chromosome F"/>
</dbReference>
<dbReference type="CDD" id="cd19071">
    <property type="entry name" value="AKR_AKR1-5-like"/>
    <property type="match status" value="1"/>
</dbReference>
<evidence type="ECO:0000256" key="4">
    <source>
        <dbReference type="PIRSR" id="PIRSR000097-2"/>
    </source>
</evidence>
<keyword evidence="8" id="KW-1185">Reference proteome</keyword>
<dbReference type="GO" id="GO:0016616">
    <property type="term" value="F:oxidoreductase activity, acting on the CH-OH group of donors, NAD or NADP as acceptor"/>
    <property type="evidence" value="ECO:0007669"/>
    <property type="project" value="UniProtKB-ARBA"/>
</dbReference>
<sequence length="288" mass="33111">MKITPTTTYTLRNGVKIPVIGLGVYLSPQKETEHIVYTGLKQGYRHVDTAKFYGNEREVSLGIAKFLEETPSCSRSDIFYTTKIYHEDFGYEETKKAIAKSLEEAKELGYIDLLLMHSPTGGKEKRLATWKAFQEFYEQGKLKAIGISNFSIAHTEELYAWDGLKVEPMVNQFEINPWLTRKELCEYCRKKGIVIEAFSPLTRGQRLDDPQLVSIAEKYPGHSTAQLLIRWSLEMGFIPLPKSSNEKRLLQNLQACDFEMSKEDVKALTHDEDYFLMNKDFDPIKNCP</sequence>
<keyword evidence="2" id="KW-0560">Oxidoreductase</keyword>
<reference evidence="8" key="1">
    <citation type="submission" date="2016-03" db="EMBL/GenBank/DDBJ databases">
        <authorList>
            <person name="Devillers H."/>
        </authorList>
    </citation>
    <scope>NUCLEOTIDE SEQUENCE [LARGE SCALE GENOMIC DNA]</scope>
</reference>
<evidence type="ECO:0000313" key="7">
    <source>
        <dbReference type="EMBL" id="SCW02874.1"/>
    </source>
</evidence>
<name>A0A1G4MG48_LACFM</name>
<dbReference type="SUPFAM" id="SSF51430">
    <property type="entry name" value="NAD(P)-linked oxidoreductase"/>
    <property type="match status" value="1"/>
</dbReference>
<comment type="similarity">
    <text evidence="1">Belongs to the aldo/keto reductase family.</text>
</comment>
<proteinExistence type="inferred from homology"/>
<feature type="site" description="Lowers pKa of active site Tyr" evidence="5">
    <location>
        <position position="83"/>
    </location>
</feature>
<dbReference type="InterPro" id="IPR020471">
    <property type="entry name" value="AKR"/>
</dbReference>
<dbReference type="Gene3D" id="3.20.20.100">
    <property type="entry name" value="NADP-dependent oxidoreductase domain"/>
    <property type="match status" value="1"/>
</dbReference>